<sequence>MAAKVRGPVECQRVGCLDLARVVVEVEVSGAKKPPLRLALALCDVHVLALEVARIFAARYLGELERLG</sequence>
<dbReference type="AlphaFoldDB" id="A0A934ND91"/>
<proteinExistence type="predicted"/>
<accession>A0A934ND91</accession>
<dbReference type="EMBL" id="JAEKNQ010000027">
    <property type="protein sequence ID" value="MBJ7602898.1"/>
    <property type="molecule type" value="Genomic_DNA"/>
</dbReference>
<protein>
    <submittedName>
        <fullName evidence="1">Uncharacterized protein</fullName>
    </submittedName>
</protein>
<comment type="caution">
    <text evidence="1">The sequence shown here is derived from an EMBL/GenBank/DDBJ whole genome shotgun (WGS) entry which is preliminary data.</text>
</comment>
<evidence type="ECO:0000313" key="2">
    <source>
        <dbReference type="Proteomes" id="UP000620075"/>
    </source>
</evidence>
<name>A0A934ND91_9BACT</name>
<reference evidence="1 2" key="1">
    <citation type="submission" date="2020-10" db="EMBL/GenBank/DDBJ databases">
        <title>Ca. Dormibacterota MAGs.</title>
        <authorList>
            <person name="Montgomery K."/>
        </authorList>
    </citation>
    <scope>NUCLEOTIDE SEQUENCE [LARGE SCALE GENOMIC DNA]</scope>
    <source>
        <strain evidence="1">SC8811_S16_3</strain>
    </source>
</reference>
<gene>
    <name evidence="1" type="ORF">JF888_06860</name>
</gene>
<dbReference type="Proteomes" id="UP000620075">
    <property type="component" value="Unassembled WGS sequence"/>
</dbReference>
<organism evidence="1 2">
    <name type="scientific">Candidatus Dormiibacter inghamiae</name>
    <dbReference type="NCBI Taxonomy" id="3127013"/>
    <lineage>
        <taxon>Bacteria</taxon>
        <taxon>Bacillati</taxon>
        <taxon>Candidatus Dormiibacterota</taxon>
        <taxon>Candidatus Dormibacteria</taxon>
        <taxon>Candidatus Dormibacterales</taxon>
        <taxon>Candidatus Dormibacteraceae</taxon>
        <taxon>Candidatus Dormiibacter</taxon>
    </lineage>
</organism>
<evidence type="ECO:0000313" key="1">
    <source>
        <dbReference type="EMBL" id="MBJ7602898.1"/>
    </source>
</evidence>